<sequence length="606" mass="64156">MALGVVALILALLLVALAAFPWGVFRETIARRLGDSVGRPVTIASVERTDAFSFTPTVRIRDVTVPQPQGVPGDALARIAETRVTFSAWAVLRGKFRPLAIDASGVRLALVRDAQGNRNWTRKAPGEGGGGGLTGLRNLTLRDVTVDYRDDKRKRRFRVALTSDATNGLRIAGTGTVRDTPVRVTASAPAIGTGQGKPWPFEALIDGPALRFAARGTMDRPLDTRHMTLAIDTRADDLKLIDAIVEAGLFGTQSVALKAQARRDGDDWDLTGLTGTIGASRIEGRVRVVKREGRTRLDGAVDARNFAFDDLASDEGKAKAAALRREIGPRVVPNTRINIAKIDKTDGSIDLRIHSFAGETGKAIRGLRGTLAIDRQLLTLTGLRIDLARGTLSGAMRVDQRHGADMPNVTLNLRLADSSIDALANDGTIDGRLDGRVTLTGRGNTIREAVANGSGRIGLIARDGSLPQKLAAMMGFDVAGALLANEDERAGLRCMALGLSLRSGVGSADPLLIDTTRSQARGTGNVRFPQETIAFTFTGAPKTSGAIRLPGSATVHGTISSPQVTVPEETKSIGNVLKGLGRAITGKDGPRPGDADCAALSRRVLE</sequence>
<dbReference type="Proteomes" id="UP000032300">
    <property type="component" value="Chromosome"/>
</dbReference>
<dbReference type="GO" id="GO:0005886">
    <property type="term" value="C:plasma membrane"/>
    <property type="evidence" value="ECO:0007669"/>
    <property type="project" value="TreeGrafter"/>
</dbReference>
<accession>A0A7U5BG90</accession>
<feature type="domain" description="AsmA" evidence="1">
    <location>
        <begin position="269"/>
        <end position="505"/>
    </location>
</feature>
<dbReference type="InterPro" id="IPR007844">
    <property type="entry name" value="AsmA"/>
</dbReference>
<gene>
    <name evidence="2" type="ORF">TS85_21265</name>
</gene>
<dbReference type="InterPro" id="IPR052894">
    <property type="entry name" value="AsmA-related"/>
</dbReference>
<reference evidence="2 3" key="2">
    <citation type="submission" date="2015-02" db="EMBL/GenBank/DDBJ databases">
        <title>The complete genome of Sphingomonas hengshuiensis sp. WHSC-8 isolated from soil of Hengshui Lake.</title>
        <authorList>
            <person name="Wei S."/>
            <person name="Guo J."/>
            <person name="Su C."/>
            <person name="Wu R."/>
            <person name="Zhang Z."/>
            <person name="Liang K."/>
            <person name="Li H."/>
            <person name="Wang T."/>
            <person name="Liu H."/>
            <person name="Zhang C."/>
            <person name="Li Z."/>
            <person name="Wang Q."/>
            <person name="Meng J."/>
        </authorList>
    </citation>
    <scope>NUCLEOTIDE SEQUENCE [LARGE SCALE GENOMIC DNA]</scope>
    <source>
        <strain evidence="2 3">WHSC-8</strain>
    </source>
</reference>
<name>A0A7U5BG90_9SPHN</name>
<evidence type="ECO:0000313" key="2">
    <source>
        <dbReference type="EMBL" id="AJP74710.1"/>
    </source>
</evidence>
<evidence type="ECO:0000313" key="3">
    <source>
        <dbReference type="Proteomes" id="UP000032300"/>
    </source>
</evidence>
<organism evidence="2 3">
    <name type="scientific">Sphingomonas hengshuiensis</name>
    <dbReference type="NCBI Taxonomy" id="1609977"/>
    <lineage>
        <taxon>Bacteria</taxon>
        <taxon>Pseudomonadati</taxon>
        <taxon>Pseudomonadota</taxon>
        <taxon>Alphaproteobacteria</taxon>
        <taxon>Sphingomonadales</taxon>
        <taxon>Sphingomonadaceae</taxon>
        <taxon>Sphingomonas</taxon>
    </lineage>
</organism>
<keyword evidence="3" id="KW-1185">Reference proteome</keyword>
<dbReference type="GO" id="GO:0090313">
    <property type="term" value="P:regulation of protein targeting to membrane"/>
    <property type="evidence" value="ECO:0007669"/>
    <property type="project" value="TreeGrafter"/>
</dbReference>
<dbReference type="PANTHER" id="PTHR30441:SF4">
    <property type="entry name" value="PROTEIN ASMA"/>
    <property type="match status" value="1"/>
</dbReference>
<dbReference type="PANTHER" id="PTHR30441">
    <property type="entry name" value="DUF748 DOMAIN-CONTAINING PROTEIN"/>
    <property type="match status" value="1"/>
</dbReference>
<dbReference type="AlphaFoldDB" id="A0A7U5BG90"/>
<protein>
    <recommendedName>
        <fullName evidence="1">AsmA domain-containing protein</fullName>
    </recommendedName>
</protein>
<dbReference type="Pfam" id="PF05170">
    <property type="entry name" value="AsmA"/>
    <property type="match status" value="2"/>
</dbReference>
<dbReference type="KEGG" id="sphi:TS85_21265"/>
<dbReference type="EMBL" id="CP010836">
    <property type="protein sequence ID" value="AJP74710.1"/>
    <property type="molecule type" value="Genomic_DNA"/>
</dbReference>
<reference evidence="2 3" key="1">
    <citation type="journal article" date="2015" name="Int. J. Syst. Evol. Microbiol.">
        <title>Sphingomonas hengshuiensis sp. nov., isolated from lake wetland.</title>
        <authorList>
            <person name="Wei S."/>
            <person name="Wang T."/>
            <person name="Liu H."/>
            <person name="Zhang C."/>
            <person name="Guo J."/>
            <person name="Wang Q."/>
            <person name="Liang K."/>
            <person name="Zhang Z."/>
        </authorList>
    </citation>
    <scope>NUCLEOTIDE SEQUENCE [LARGE SCALE GENOMIC DNA]</scope>
    <source>
        <strain evidence="2 3">WHSC-8</strain>
    </source>
</reference>
<feature type="domain" description="AsmA" evidence="1">
    <location>
        <begin position="5"/>
        <end position="122"/>
    </location>
</feature>
<evidence type="ECO:0000259" key="1">
    <source>
        <dbReference type="Pfam" id="PF05170"/>
    </source>
</evidence>
<proteinExistence type="predicted"/>